<evidence type="ECO:0000313" key="3">
    <source>
        <dbReference type="Proteomes" id="UP001139451"/>
    </source>
</evidence>
<dbReference type="SUPFAM" id="SSF52980">
    <property type="entry name" value="Restriction endonuclease-like"/>
    <property type="match status" value="1"/>
</dbReference>
<sequence>MSGAPEIPLDIRDAMHDCILAVFWPRKKIIEFLQSVDCPPSILPPLDTELSRHLIVVDTFSRLSARSDRGYAIFQTMIDRLANWSYFDPYYFDKMAKLDKADAQAKIARLKTAVDTRNSATQNRRTASAEAGKKQAKAADLSALTTAFAKMFGTGMTPQGRGRLFETFLQELFNRQSIKMGDAFRLKSEQIDGTFKFEGENYIVEAKWQDPSVSTAQLYTFAHKVDGKMHGRGLFVSVNGFSAEGIRGIVHGKHIQTILMDGEDLSYVLEQRISLEAMLDFKIRAAQTRGEVYVCALRQSSKL</sequence>
<evidence type="ECO:0000313" key="2">
    <source>
        <dbReference type="EMBL" id="MCP3732287.1"/>
    </source>
</evidence>
<dbReference type="RefSeq" id="WP_254295586.1">
    <property type="nucleotide sequence ID" value="NZ_JAMLDX010000016.1"/>
</dbReference>
<keyword evidence="3" id="KW-1185">Reference proteome</keyword>
<evidence type="ECO:0000259" key="1">
    <source>
        <dbReference type="Pfam" id="PF04471"/>
    </source>
</evidence>
<keyword evidence="2" id="KW-0255">Endonuclease</keyword>
<gene>
    <name evidence="2" type="ORF">M9978_17850</name>
</gene>
<dbReference type="EMBL" id="JAMLDX010000016">
    <property type="protein sequence ID" value="MCP3732287.1"/>
    <property type="molecule type" value="Genomic_DNA"/>
</dbReference>
<protein>
    <submittedName>
        <fullName evidence="2">Restriction endonuclease</fullName>
        <ecNumber evidence="2">3.1.21.-</ecNumber>
    </submittedName>
</protein>
<dbReference type="GO" id="GO:0016787">
    <property type="term" value="F:hydrolase activity"/>
    <property type="evidence" value="ECO:0007669"/>
    <property type="project" value="UniProtKB-KW"/>
</dbReference>
<reference evidence="2" key="1">
    <citation type="submission" date="2022-05" db="EMBL/GenBank/DDBJ databases">
        <title>Sphingomonas sp. strain MG17 Genome sequencing and assembly.</title>
        <authorList>
            <person name="Kim I."/>
        </authorList>
    </citation>
    <scope>NUCLEOTIDE SEQUENCE</scope>
    <source>
        <strain evidence="2">MG17</strain>
    </source>
</reference>
<dbReference type="InterPro" id="IPR011335">
    <property type="entry name" value="Restrct_endonuc-II-like"/>
</dbReference>
<feature type="domain" description="Restriction endonuclease type IV Mrr" evidence="1">
    <location>
        <begin position="163"/>
        <end position="266"/>
    </location>
</feature>
<dbReference type="GO" id="GO:0009307">
    <property type="term" value="P:DNA restriction-modification system"/>
    <property type="evidence" value="ECO:0007669"/>
    <property type="project" value="InterPro"/>
</dbReference>
<dbReference type="AlphaFoldDB" id="A0A9X2HLE8"/>
<dbReference type="EC" id="3.1.21.-" evidence="2"/>
<dbReference type="GO" id="GO:0004519">
    <property type="term" value="F:endonuclease activity"/>
    <property type="evidence" value="ECO:0007669"/>
    <property type="project" value="UniProtKB-KW"/>
</dbReference>
<dbReference type="Pfam" id="PF04471">
    <property type="entry name" value="Mrr_cat"/>
    <property type="match status" value="1"/>
</dbReference>
<accession>A0A9X2HLE8</accession>
<comment type="caution">
    <text evidence="2">The sequence shown here is derived from an EMBL/GenBank/DDBJ whole genome shotgun (WGS) entry which is preliminary data.</text>
</comment>
<dbReference type="InterPro" id="IPR007560">
    <property type="entry name" value="Restrct_endonuc_IV_Mrr"/>
</dbReference>
<organism evidence="2 3">
    <name type="scientific">Sphingomonas tagetis</name>
    <dbReference type="NCBI Taxonomy" id="2949092"/>
    <lineage>
        <taxon>Bacteria</taxon>
        <taxon>Pseudomonadati</taxon>
        <taxon>Pseudomonadota</taxon>
        <taxon>Alphaproteobacteria</taxon>
        <taxon>Sphingomonadales</taxon>
        <taxon>Sphingomonadaceae</taxon>
        <taxon>Sphingomonas</taxon>
    </lineage>
</organism>
<dbReference type="GO" id="GO:0003677">
    <property type="term" value="F:DNA binding"/>
    <property type="evidence" value="ECO:0007669"/>
    <property type="project" value="InterPro"/>
</dbReference>
<proteinExistence type="predicted"/>
<name>A0A9X2HLE8_9SPHN</name>
<keyword evidence="2" id="KW-0378">Hydrolase</keyword>
<keyword evidence="2" id="KW-0540">Nuclease</keyword>
<dbReference type="Proteomes" id="UP001139451">
    <property type="component" value="Unassembled WGS sequence"/>
</dbReference>